<feature type="compositionally biased region" description="Polar residues" evidence="1">
    <location>
        <begin position="273"/>
        <end position="283"/>
    </location>
</feature>
<dbReference type="PROSITE" id="PS51257">
    <property type="entry name" value="PROKAR_LIPOPROTEIN"/>
    <property type="match status" value="1"/>
</dbReference>
<accession>A0A1M4YWV9</accession>
<proteinExistence type="predicted"/>
<sequence>MKKTIFSLILIGGSCMVFAQNETKDTTTRPTTNTYDSSRTMNNTNINNGIQTPVSNSGDTANTKSAMSSNNAYNAYGTTSVNIPYRAQMNLQKDYPTANNITWTQSGDWYHGTYMNNGRYSHIYYDDRGNTYSVSMPVTETYVPDDIMNKVTTMFGPMVYDVTTLKGDSTHQNIYQIRTLENGQVKSQWIGDDGSSIMDPFRAEMSTEANNPQGSNSNLNNHTDSTSSINNSSMNTTNTQNNLNVNNSSSDSTSTMNSNRSMNSNDSSASGNVNTSDSTVSGMNNNNSTIKIKTKTPDGKETKTKIKNGEVQKKEQ</sequence>
<dbReference type="OrthoDB" id="679843at2"/>
<evidence type="ECO:0000256" key="2">
    <source>
        <dbReference type="SAM" id="SignalP"/>
    </source>
</evidence>
<evidence type="ECO:0000313" key="3">
    <source>
        <dbReference type="EMBL" id="SHF10205.1"/>
    </source>
</evidence>
<evidence type="ECO:0000313" key="4">
    <source>
        <dbReference type="Proteomes" id="UP000184048"/>
    </source>
</evidence>
<name>A0A1M4YWV9_9BACT</name>
<reference evidence="3 4" key="1">
    <citation type="submission" date="2016-11" db="EMBL/GenBank/DDBJ databases">
        <authorList>
            <person name="Jaros S."/>
            <person name="Januszkiewicz K."/>
            <person name="Wedrychowicz H."/>
        </authorList>
    </citation>
    <scope>NUCLEOTIDE SEQUENCE [LARGE SCALE GENOMIC DNA]</scope>
    <source>
        <strain evidence="3 4">DSM 18119</strain>
    </source>
</reference>
<protein>
    <recommendedName>
        <fullName evidence="5">Beta-lactamase-inhibitor-like, PepSY-like</fullName>
    </recommendedName>
</protein>
<dbReference type="SUPFAM" id="SSF160574">
    <property type="entry name" value="BT0923-like"/>
    <property type="match status" value="1"/>
</dbReference>
<feature type="region of interest" description="Disordered" evidence="1">
    <location>
        <begin position="26"/>
        <end position="66"/>
    </location>
</feature>
<dbReference type="Gene3D" id="3.10.450.360">
    <property type="match status" value="1"/>
</dbReference>
<dbReference type="AlphaFoldDB" id="A0A1M4YWV9"/>
<dbReference type="EMBL" id="FQUU01000006">
    <property type="protein sequence ID" value="SHF10205.1"/>
    <property type="molecule type" value="Genomic_DNA"/>
</dbReference>
<dbReference type="RefSeq" id="WP_072835002.1">
    <property type="nucleotide sequence ID" value="NZ_FQUU01000006.1"/>
</dbReference>
<dbReference type="Proteomes" id="UP000184048">
    <property type="component" value="Unassembled WGS sequence"/>
</dbReference>
<feature type="compositionally biased region" description="Polar residues" evidence="1">
    <location>
        <begin position="35"/>
        <end position="66"/>
    </location>
</feature>
<feature type="compositionally biased region" description="Low complexity" evidence="1">
    <location>
        <begin position="210"/>
        <end position="272"/>
    </location>
</feature>
<evidence type="ECO:0000256" key="1">
    <source>
        <dbReference type="SAM" id="MobiDB-lite"/>
    </source>
</evidence>
<keyword evidence="4" id="KW-1185">Reference proteome</keyword>
<evidence type="ECO:0008006" key="5">
    <source>
        <dbReference type="Google" id="ProtNLM"/>
    </source>
</evidence>
<feature type="compositionally biased region" description="Basic and acidic residues" evidence="1">
    <location>
        <begin position="295"/>
        <end position="316"/>
    </location>
</feature>
<gene>
    <name evidence="3" type="ORF">SAMN02745131_01795</name>
</gene>
<organism evidence="3 4">
    <name type="scientific">Flavisolibacter ginsengisoli DSM 18119</name>
    <dbReference type="NCBI Taxonomy" id="1121884"/>
    <lineage>
        <taxon>Bacteria</taxon>
        <taxon>Pseudomonadati</taxon>
        <taxon>Bacteroidota</taxon>
        <taxon>Chitinophagia</taxon>
        <taxon>Chitinophagales</taxon>
        <taxon>Chitinophagaceae</taxon>
        <taxon>Flavisolibacter</taxon>
    </lineage>
</organism>
<keyword evidence="2" id="KW-0732">Signal</keyword>
<feature type="chain" id="PRO_5012251444" description="Beta-lactamase-inhibitor-like, PepSY-like" evidence="2">
    <location>
        <begin position="20"/>
        <end position="316"/>
    </location>
</feature>
<feature type="region of interest" description="Disordered" evidence="1">
    <location>
        <begin position="206"/>
        <end position="316"/>
    </location>
</feature>
<feature type="signal peptide" evidence="2">
    <location>
        <begin position="1"/>
        <end position="19"/>
    </location>
</feature>